<proteinExistence type="predicted"/>
<dbReference type="PANTHER" id="PTHR33825:SF4">
    <property type="entry name" value="OS05G0137600 PROTEIN"/>
    <property type="match status" value="1"/>
</dbReference>
<dbReference type="OrthoDB" id="682251at2759"/>
<dbReference type="RefSeq" id="XP_010279675.1">
    <property type="nucleotide sequence ID" value="XM_010281373.2"/>
</dbReference>
<dbReference type="eggNOG" id="ENOG502S8C9">
    <property type="taxonomic scope" value="Eukaryota"/>
</dbReference>
<dbReference type="PANTHER" id="PTHR33825">
    <property type="entry name" value="CHITINASE-LIKE PROTEIN"/>
    <property type="match status" value="1"/>
</dbReference>
<gene>
    <name evidence="2" type="primary">LOC104613531</name>
</gene>
<accession>A0A1U8BQT1</accession>
<dbReference type="KEGG" id="nnu:104613531"/>
<evidence type="ECO:0000313" key="2">
    <source>
        <dbReference type="RefSeq" id="XP_010279675.1"/>
    </source>
</evidence>
<dbReference type="GeneID" id="104613531"/>
<keyword evidence="1" id="KW-1185">Reference proteome</keyword>
<dbReference type="OMA" id="RRDNPMI"/>
<dbReference type="AlphaFoldDB" id="A0A1U8BQT1"/>
<protein>
    <submittedName>
        <fullName evidence="2">Uncharacterized protein LOC104613531</fullName>
    </submittedName>
</protein>
<name>A0A1U8BQT1_NELNU</name>
<reference evidence="2" key="1">
    <citation type="submission" date="2025-08" db="UniProtKB">
        <authorList>
            <consortium name="RefSeq"/>
        </authorList>
    </citation>
    <scope>IDENTIFICATION</scope>
</reference>
<organism evidence="1 2">
    <name type="scientific">Nelumbo nucifera</name>
    <name type="common">Sacred lotus</name>
    <dbReference type="NCBI Taxonomy" id="4432"/>
    <lineage>
        <taxon>Eukaryota</taxon>
        <taxon>Viridiplantae</taxon>
        <taxon>Streptophyta</taxon>
        <taxon>Embryophyta</taxon>
        <taxon>Tracheophyta</taxon>
        <taxon>Spermatophyta</taxon>
        <taxon>Magnoliopsida</taxon>
        <taxon>Proteales</taxon>
        <taxon>Nelumbonaceae</taxon>
        <taxon>Nelumbo</taxon>
    </lineage>
</organism>
<evidence type="ECO:0000313" key="1">
    <source>
        <dbReference type="Proteomes" id="UP000189703"/>
    </source>
</evidence>
<sequence length="166" mass="17711">MSRSSASLSLAGHLSVYPATLRRIPARIRRITVTAIASAGNGTQTVTSKLQKSNSILFKHSSVSSPTTHLARSLGFRPSPELGLISLLFVLSAAFGSIFSLGIISIPTMDAFRRLAASMDKLSKVISEEVPGTLSSLKLSGLEINDLTQQLSNLRQKISGNPYGKK</sequence>
<dbReference type="Proteomes" id="UP000189703">
    <property type="component" value="Unplaced"/>
</dbReference>